<name>A0A316FGU4_9GAMM</name>
<keyword evidence="8" id="KW-1185">Reference proteome</keyword>
<evidence type="ECO:0000256" key="5">
    <source>
        <dbReference type="SAM" id="Coils"/>
    </source>
</evidence>
<dbReference type="OrthoDB" id="9808480at2"/>
<feature type="coiled-coil region" evidence="5">
    <location>
        <begin position="88"/>
        <end position="115"/>
    </location>
</feature>
<dbReference type="PROSITE" id="PS50937">
    <property type="entry name" value="HTH_MERR_2"/>
    <property type="match status" value="1"/>
</dbReference>
<dbReference type="PRINTS" id="PR00040">
    <property type="entry name" value="HTHMERR"/>
</dbReference>
<dbReference type="SMART" id="SM00422">
    <property type="entry name" value="HTH_MERR"/>
    <property type="match status" value="1"/>
</dbReference>
<dbReference type="GO" id="GO:0003700">
    <property type="term" value="F:DNA-binding transcription factor activity"/>
    <property type="evidence" value="ECO:0007669"/>
    <property type="project" value="InterPro"/>
</dbReference>
<dbReference type="Pfam" id="PF13411">
    <property type="entry name" value="MerR_1"/>
    <property type="match status" value="1"/>
</dbReference>
<evidence type="ECO:0000256" key="4">
    <source>
        <dbReference type="ARBA" id="ARBA00023163"/>
    </source>
</evidence>
<evidence type="ECO:0000313" key="7">
    <source>
        <dbReference type="EMBL" id="PWK47312.1"/>
    </source>
</evidence>
<keyword evidence="2" id="KW-0805">Transcription regulation</keyword>
<dbReference type="Gene3D" id="1.10.1660.10">
    <property type="match status" value="1"/>
</dbReference>
<accession>A0A316FGU4</accession>
<dbReference type="PANTHER" id="PTHR30204:SF69">
    <property type="entry name" value="MERR-FAMILY TRANSCRIPTIONAL REGULATOR"/>
    <property type="match status" value="1"/>
</dbReference>
<dbReference type="PROSITE" id="PS00552">
    <property type="entry name" value="HTH_MERR_1"/>
    <property type="match status" value="1"/>
</dbReference>
<dbReference type="InterPro" id="IPR047057">
    <property type="entry name" value="MerR_fam"/>
</dbReference>
<dbReference type="InterPro" id="IPR000551">
    <property type="entry name" value="MerR-type_HTH_dom"/>
</dbReference>
<dbReference type="RefSeq" id="WP_109764563.1">
    <property type="nucleotide sequence ID" value="NZ_QGGU01000011.1"/>
</dbReference>
<dbReference type="SUPFAM" id="SSF46955">
    <property type="entry name" value="Putative DNA-binding domain"/>
    <property type="match status" value="1"/>
</dbReference>
<keyword evidence="5" id="KW-0175">Coiled coil</keyword>
<evidence type="ECO:0000259" key="6">
    <source>
        <dbReference type="PROSITE" id="PS50937"/>
    </source>
</evidence>
<evidence type="ECO:0000256" key="1">
    <source>
        <dbReference type="ARBA" id="ARBA00022491"/>
    </source>
</evidence>
<dbReference type="PANTHER" id="PTHR30204">
    <property type="entry name" value="REDOX-CYCLING DRUG-SENSING TRANSCRIPTIONAL ACTIVATOR SOXR"/>
    <property type="match status" value="1"/>
</dbReference>
<keyword evidence="3" id="KW-0238">DNA-binding</keyword>
<organism evidence="7 8">
    <name type="scientific">Pleionea mediterranea</name>
    <dbReference type="NCBI Taxonomy" id="523701"/>
    <lineage>
        <taxon>Bacteria</taxon>
        <taxon>Pseudomonadati</taxon>
        <taxon>Pseudomonadota</taxon>
        <taxon>Gammaproteobacteria</taxon>
        <taxon>Oceanospirillales</taxon>
        <taxon>Pleioneaceae</taxon>
        <taxon>Pleionea</taxon>
    </lineage>
</organism>
<dbReference type="AlphaFoldDB" id="A0A316FGU4"/>
<dbReference type="InterPro" id="IPR009061">
    <property type="entry name" value="DNA-bd_dom_put_sf"/>
</dbReference>
<evidence type="ECO:0000313" key="8">
    <source>
        <dbReference type="Proteomes" id="UP000245790"/>
    </source>
</evidence>
<protein>
    <submittedName>
        <fullName evidence="7">MerR family mercuric resistance operon transcriptional regulator</fullName>
    </submittedName>
</protein>
<proteinExistence type="predicted"/>
<sequence>MKTIGAVAKYLNINTETIRFYQREGLIQQPQKPASGYRQYSPSDINRLQFILNAKSLGFTLKEIKSLLTLSQNCDDIESLSRSKLAVIQHKIQQLKKLESVIQELTRSCQSNTDKTRCPIIESLTNP</sequence>
<dbReference type="EMBL" id="QGGU01000011">
    <property type="protein sequence ID" value="PWK47312.1"/>
    <property type="molecule type" value="Genomic_DNA"/>
</dbReference>
<dbReference type="GO" id="GO:0003677">
    <property type="term" value="F:DNA binding"/>
    <property type="evidence" value="ECO:0007669"/>
    <property type="project" value="UniProtKB-KW"/>
</dbReference>
<dbReference type="Proteomes" id="UP000245790">
    <property type="component" value="Unassembled WGS sequence"/>
</dbReference>
<comment type="caution">
    <text evidence="7">The sequence shown here is derived from an EMBL/GenBank/DDBJ whole genome shotgun (WGS) entry which is preliminary data.</text>
</comment>
<keyword evidence="4" id="KW-0804">Transcription</keyword>
<reference evidence="7 8" key="1">
    <citation type="submission" date="2018-05" db="EMBL/GenBank/DDBJ databases">
        <title>Genomic Encyclopedia of Type Strains, Phase IV (KMG-IV): sequencing the most valuable type-strain genomes for metagenomic binning, comparative biology and taxonomic classification.</title>
        <authorList>
            <person name="Goeker M."/>
        </authorList>
    </citation>
    <scope>NUCLEOTIDE SEQUENCE [LARGE SCALE GENOMIC DNA]</scope>
    <source>
        <strain evidence="7 8">DSM 25350</strain>
    </source>
</reference>
<evidence type="ECO:0000256" key="3">
    <source>
        <dbReference type="ARBA" id="ARBA00023125"/>
    </source>
</evidence>
<feature type="domain" description="HTH merR-type" evidence="6">
    <location>
        <begin position="1"/>
        <end position="70"/>
    </location>
</feature>
<evidence type="ECO:0000256" key="2">
    <source>
        <dbReference type="ARBA" id="ARBA00023015"/>
    </source>
</evidence>
<keyword evidence="1" id="KW-0678">Repressor</keyword>
<gene>
    <name evidence="7" type="ORF">C8D97_11157</name>
</gene>